<sequence length="179" mass="21031">MRRVVVTEYNPMWPVMFEAEAAEIKKIFGHELIAIHHIGSTSVPGMKAKPIIDIMPVVRDINAVDKFNDKMIELGYEPMGEFGLPGRRYFRKGGDNRTHHVHIYQFDNTTEVERHLAFRDYLREHKDAAEEYGKLKEKLAKRFPDDIEAYMDGKDQFVKELEHKALKWYREKSKYGSQS</sequence>
<dbReference type="SUPFAM" id="SSF81301">
    <property type="entry name" value="Nucleotidyltransferase"/>
    <property type="match status" value="1"/>
</dbReference>
<dbReference type="Pfam" id="PF04229">
    <property type="entry name" value="GrpB"/>
    <property type="match status" value="1"/>
</dbReference>
<dbReference type="GO" id="GO:0016740">
    <property type="term" value="F:transferase activity"/>
    <property type="evidence" value="ECO:0007669"/>
    <property type="project" value="UniProtKB-KW"/>
</dbReference>
<keyword evidence="1" id="KW-0808">Transferase</keyword>
<proteinExistence type="predicted"/>
<accession>A0A5S5AQR0</accession>
<keyword evidence="2" id="KW-1185">Reference proteome</keyword>
<dbReference type="EMBL" id="VNHO01000013">
    <property type="protein sequence ID" value="TYP54205.1"/>
    <property type="molecule type" value="Genomic_DNA"/>
</dbReference>
<evidence type="ECO:0000313" key="2">
    <source>
        <dbReference type="Proteomes" id="UP000322294"/>
    </source>
</evidence>
<reference evidence="1 2" key="1">
    <citation type="submission" date="2019-07" db="EMBL/GenBank/DDBJ databases">
        <title>Genomic Encyclopedia of Type Strains, Phase I: the one thousand microbial genomes (KMG-I) project.</title>
        <authorList>
            <person name="Kyrpides N."/>
        </authorList>
    </citation>
    <scope>NUCLEOTIDE SEQUENCE [LARGE SCALE GENOMIC DNA]</scope>
    <source>
        <strain evidence="1 2">DSM 16647</strain>
    </source>
</reference>
<dbReference type="PANTHER" id="PTHR34822:SF1">
    <property type="entry name" value="GRPB FAMILY PROTEIN"/>
    <property type="match status" value="1"/>
</dbReference>
<protein>
    <submittedName>
        <fullName evidence="1">GrpB-like predicted nucleotidyltransferase (UPF0157 family)</fullName>
    </submittedName>
</protein>
<dbReference type="RefSeq" id="WP_148867174.1">
    <property type="nucleotide sequence ID" value="NZ_VNHO01000013.1"/>
</dbReference>
<comment type="caution">
    <text evidence="1">The sequence shown here is derived from an EMBL/GenBank/DDBJ whole genome shotgun (WGS) entry which is preliminary data.</text>
</comment>
<dbReference type="PANTHER" id="PTHR34822">
    <property type="entry name" value="GRPB DOMAIN PROTEIN (AFU_ORTHOLOGUE AFUA_1G01530)"/>
    <property type="match status" value="1"/>
</dbReference>
<dbReference type="InterPro" id="IPR007344">
    <property type="entry name" value="GrpB/CoaE"/>
</dbReference>
<evidence type="ECO:0000313" key="1">
    <source>
        <dbReference type="EMBL" id="TYP54205.1"/>
    </source>
</evidence>
<dbReference type="AlphaFoldDB" id="A0A5S5AQR0"/>
<organism evidence="1 2">
    <name type="scientific">Thermosediminibacter litoriperuensis</name>
    <dbReference type="NCBI Taxonomy" id="291989"/>
    <lineage>
        <taxon>Bacteria</taxon>
        <taxon>Bacillati</taxon>
        <taxon>Bacillota</taxon>
        <taxon>Clostridia</taxon>
        <taxon>Thermosediminibacterales</taxon>
        <taxon>Thermosediminibacteraceae</taxon>
        <taxon>Thermosediminibacter</taxon>
    </lineage>
</organism>
<name>A0A5S5AQR0_9FIRM</name>
<dbReference type="OrthoDB" id="9799092at2"/>
<gene>
    <name evidence="1" type="ORF">LZ11_01415</name>
</gene>
<dbReference type="Gene3D" id="3.30.460.10">
    <property type="entry name" value="Beta Polymerase, domain 2"/>
    <property type="match status" value="1"/>
</dbReference>
<dbReference type="InterPro" id="IPR043519">
    <property type="entry name" value="NT_sf"/>
</dbReference>
<dbReference type="Proteomes" id="UP000322294">
    <property type="component" value="Unassembled WGS sequence"/>
</dbReference>